<keyword evidence="2" id="KW-0285">Flavoprotein</keyword>
<keyword evidence="3" id="KW-0274">FAD</keyword>
<dbReference type="EMBL" id="JBHSMZ010000015">
    <property type="protein sequence ID" value="MFC5550436.1"/>
    <property type="molecule type" value="Genomic_DNA"/>
</dbReference>
<dbReference type="InterPro" id="IPR036188">
    <property type="entry name" value="FAD/NAD-bd_sf"/>
</dbReference>
<dbReference type="Gene3D" id="3.50.50.60">
    <property type="entry name" value="FAD/NAD(P)-binding domain"/>
    <property type="match status" value="2"/>
</dbReference>
<evidence type="ECO:0000256" key="1">
    <source>
        <dbReference type="ARBA" id="ARBA00010790"/>
    </source>
</evidence>
<comment type="caution">
    <text evidence="7">The sequence shown here is derived from an EMBL/GenBank/DDBJ whole genome shotgun (WGS) entry which is preliminary data.</text>
</comment>
<keyword evidence="4" id="KW-0560">Oxidoreductase</keyword>
<dbReference type="Pfam" id="PF00732">
    <property type="entry name" value="GMC_oxred_N"/>
    <property type="match status" value="1"/>
</dbReference>
<gene>
    <name evidence="7" type="ORF">ACFPO9_18115</name>
</gene>
<evidence type="ECO:0000256" key="4">
    <source>
        <dbReference type="ARBA" id="ARBA00023002"/>
    </source>
</evidence>
<dbReference type="InterPro" id="IPR000172">
    <property type="entry name" value="GMC_OxRdtase_N"/>
</dbReference>
<comment type="similarity">
    <text evidence="1">Belongs to the GMC oxidoreductase family.</text>
</comment>
<dbReference type="Proteomes" id="UP001596086">
    <property type="component" value="Unassembled WGS sequence"/>
</dbReference>
<proteinExistence type="inferred from homology"/>
<feature type="domain" description="Glucose-methanol-choline oxidoreductase N-terminal" evidence="5">
    <location>
        <begin position="84"/>
        <end position="300"/>
    </location>
</feature>
<dbReference type="Pfam" id="PF05199">
    <property type="entry name" value="GMC_oxred_C"/>
    <property type="match status" value="1"/>
</dbReference>
<evidence type="ECO:0000259" key="6">
    <source>
        <dbReference type="Pfam" id="PF05199"/>
    </source>
</evidence>
<dbReference type="PANTHER" id="PTHR46056">
    <property type="entry name" value="LONG-CHAIN-ALCOHOL OXIDASE"/>
    <property type="match status" value="1"/>
</dbReference>
<accession>A0ABW0S0D6</accession>
<evidence type="ECO:0000256" key="3">
    <source>
        <dbReference type="ARBA" id="ARBA00022827"/>
    </source>
</evidence>
<evidence type="ECO:0000256" key="2">
    <source>
        <dbReference type="ARBA" id="ARBA00022630"/>
    </source>
</evidence>
<name>A0ABW0S0D6_9BURK</name>
<dbReference type="InterPro" id="IPR007867">
    <property type="entry name" value="GMC_OxRtase_C"/>
</dbReference>
<dbReference type="SUPFAM" id="SSF51905">
    <property type="entry name" value="FAD/NAD(P)-binding domain"/>
    <property type="match status" value="1"/>
</dbReference>
<evidence type="ECO:0000313" key="8">
    <source>
        <dbReference type="Proteomes" id="UP001596086"/>
    </source>
</evidence>
<sequence length="560" mass="59709">MSNPNIIPDPIEAGLARGWKVVDGARLDADRSLDADVVIVGSGAGGGVTAEILALSGLSVIIVEEGALQSSRDFRMREAEAYPTLYQESAARKTKDKAINILQGRTVGGSTTVNWTSSFRTPPDTLRFWQQRYGLTSYSEQELKPWFELMEARLHVGDWQAPPNENNDLLRRGAEKLGIPTGFIRRNVNGCWNLGYCGMGCPTNAKQSMLVSTIPSALDHGATLVTRARAERFLIQGEKIEALECSAIDAAGIHATGRRLRLRARHYVLAGGAINSPALLLRSKAPDPNRLLGKRTFLHPTLISAGLFTQRVDGYAGAPQTVYSDHFLHTQAIDGPIGYKLEAPPLHPVLLSTTMTGFGVQHAEMMRQFPHLQGTLALLRDGFHPDSQGGAVELKNGAPLLDYPLNEPLWDGARRALLTMSEIQFAAGAGGVQVAHESAPRYLSWKEAQQGIAALPYKPHLARVASAHVMGGCMMAGDPRAGVTGPDGRYHGLANLSVHDGSLFPTSIGANPQLSIYGITARLASQLAQTLTGHPAARPAAAPAPAASGAGAGPIPIKAA</sequence>
<reference evidence="8" key="1">
    <citation type="journal article" date="2019" name="Int. J. Syst. Evol. Microbiol.">
        <title>The Global Catalogue of Microorganisms (GCM) 10K type strain sequencing project: providing services to taxonomists for standard genome sequencing and annotation.</title>
        <authorList>
            <consortium name="The Broad Institute Genomics Platform"/>
            <consortium name="The Broad Institute Genome Sequencing Center for Infectious Disease"/>
            <person name="Wu L."/>
            <person name="Ma J."/>
        </authorList>
    </citation>
    <scope>NUCLEOTIDE SEQUENCE [LARGE SCALE GENOMIC DNA]</scope>
    <source>
        <strain evidence="8">CGMCC 4.5798</strain>
    </source>
</reference>
<keyword evidence="8" id="KW-1185">Reference proteome</keyword>
<organism evidence="7 8">
    <name type="scientific">Massilia aerilata</name>
    <dbReference type="NCBI Taxonomy" id="453817"/>
    <lineage>
        <taxon>Bacteria</taxon>
        <taxon>Pseudomonadati</taxon>
        <taxon>Pseudomonadota</taxon>
        <taxon>Betaproteobacteria</taxon>
        <taxon>Burkholderiales</taxon>
        <taxon>Oxalobacteraceae</taxon>
        <taxon>Telluria group</taxon>
        <taxon>Massilia</taxon>
    </lineage>
</organism>
<protein>
    <submittedName>
        <fullName evidence="7">GMC family oxidoreductase N-terminal domain-containing protein</fullName>
    </submittedName>
</protein>
<dbReference type="RefSeq" id="WP_379773024.1">
    <property type="nucleotide sequence ID" value="NZ_JBHSMZ010000015.1"/>
</dbReference>
<evidence type="ECO:0000313" key="7">
    <source>
        <dbReference type="EMBL" id="MFC5550436.1"/>
    </source>
</evidence>
<dbReference type="PANTHER" id="PTHR46056:SF12">
    <property type="entry name" value="LONG-CHAIN-ALCOHOL OXIDASE"/>
    <property type="match status" value="1"/>
</dbReference>
<feature type="domain" description="Glucose-methanol-choline oxidoreductase C-terminal" evidence="6">
    <location>
        <begin position="390"/>
        <end position="519"/>
    </location>
</feature>
<evidence type="ECO:0000259" key="5">
    <source>
        <dbReference type="Pfam" id="PF00732"/>
    </source>
</evidence>